<evidence type="ECO:0000313" key="1">
    <source>
        <dbReference type="EMBL" id="MFA0936242.1"/>
    </source>
</evidence>
<dbReference type="EMBL" id="JBGMSU010000001">
    <property type="protein sequence ID" value="MFA0936242.1"/>
    <property type="molecule type" value="Genomic_DNA"/>
</dbReference>
<dbReference type="Proteomes" id="UP001569512">
    <property type="component" value="Unassembled WGS sequence"/>
</dbReference>
<accession>A0ABV4PA42</accession>
<comment type="caution">
    <text evidence="1">The sequence shown here is derived from an EMBL/GenBank/DDBJ whole genome shotgun (WGS) entry which is preliminary data.</text>
</comment>
<name>A0ABV4PA42_9PSED</name>
<gene>
    <name evidence="1" type="ORF">ACDH53_02120</name>
</gene>
<keyword evidence="2" id="KW-1185">Reference proteome</keyword>
<evidence type="ECO:0008006" key="3">
    <source>
        <dbReference type="Google" id="ProtNLM"/>
    </source>
</evidence>
<reference evidence="1 2" key="1">
    <citation type="submission" date="2024-06" db="EMBL/GenBank/DDBJ databases">
        <title>Genome sequences for Pseudomonas syringae strains with characterized LPS.</title>
        <authorList>
            <person name="Baltrus D.A."/>
            <person name="Krings L."/>
        </authorList>
    </citation>
    <scope>NUCLEOTIDE SEQUENCE [LARGE SCALE GENOMIC DNA]</scope>
    <source>
        <strain evidence="1 2">NCPPB2708</strain>
    </source>
</reference>
<evidence type="ECO:0000313" key="2">
    <source>
        <dbReference type="Proteomes" id="UP001569512"/>
    </source>
</evidence>
<sequence>MGEQQNIFSFVIICLRRLCSKPASNDEGTGQCNRLGSVDACPEVVNAVCLSFVSGFGDASFQDSQQHAVVTGGHLSQRYPYCAFRSQALDLVGEKLTASGLAIGQCSRPVICKLLAVAFFQLLPDMSVEGKDRRPTQWFDDQGLCADRGRRVDALYFVVVPAQLAGEMLDKAGDQWSTVHIVIGVRR</sequence>
<dbReference type="RefSeq" id="WP_371903629.1">
    <property type="nucleotide sequence ID" value="NZ_JBGMSU010000001.1"/>
</dbReference>
<proteinExistence type="predicted"/>
<organism evidence="1 2">
    <name type="scientific">Pseudomonas tremae</name>
    <dbReference type="NCBI Taxonomy" id="200454"/>
    <lineage>
        <taxon>Bacteria</taxon>
        <taxon>Pseudomonadati</taxon>
        <taxon>Pseudomonadota</taxon>
        <taxon>Gammaproteobacteria</taxon>
        <taxon>Pseudomonadales</taxon>
        <taxon>Pseudomonadaceae</taxon>
        <taxon>Pseudomonas</taxon>
    </lineage>
</organism>
<protein>
    <recommendedName>
        <fullName evidence="3">Poly(ADP-ribose) glycohydrolase</fullName>
    </recommendedName>
</protein>